<dbReference type="Proteomes" id="UP000663908">
    <property type="component" value="Chromosome"/>
</dbReference>
<evidence type="ECO:0000313" key="2">
    <source>
        <dbReference type="Proteomes" id="UP000663908"/>
    </source>
</evidence>
<protein>
    <submittedName>
        <fullName evidence="1">Uncharacterized protein</fullName>
    </submittedName>
</protein>
<dbReference type="EMBL" id="CP071839">
    <property type="protein sequence ID" value="QTD96010.1"/>
    <property type="molecule type" value="Genomic_DNA"/>
</dbReference>
<accession>A0ABX7THQ5</accession>
<keyword evidence="2" id="KW-1185">Reference proteome</keyword>
<name>A0ABX7THQ5_STRCY</name>
<gene>
    <name evidence="1" type="ORF">S1361_01565</name>
</gene>
<evidence type="ECO:0000313" key="1">
    <source>
        <dbReference type="EMBL" id="QTD96010.1"/>
    </source>
</evidence>
<sequence length="241" mass="26688">MILRRLLQCPEVKRWAVDQKGWLKNVVRTERLTDLRPVHRRQAAALALWRWRAPMLAFELDAGWGIDQSVLESLFRLAASPAGEQSDTAYRRAVAELCTAPLSTSEVDPDTIQLFQLEIISNLLTFGELLHTPGVDEVERVVEASAGLASYLDGLVEGSLYSHPSEEAHRQYLADLADRASEGYFASRHFAVETACHGALGLLPDSAGLLDSSTGRELLALCEGFGEELVTTMQWLRMTGH</sequence>
<proteinExistence type="predicted"/>
<organism evidence="1 2">
    <name type="scientific">Streptomyces cyanogenus</name>
    <dbReference type="NCBI Taxonomy" id="80860"/>
    <lineage>
        <taxon>Bacteria</taxon>
        <taxon>Bacillati</taxon>
        <taxon>Actinomycetota</taxon>
        <taxon>Actinomycetes</taxon>
        <taxon>Kitasatosporales</taxon>
        <taxon>Streptomycetaceae</taxon>
        <taxon>Streptomyces</taxon>
    </lineage>
</organism>
<reference evidence="1 2" key="1">
    <citation type="submission" date="2021-03" db="EMBL/GenBank/DDBJ databases">
        <title>Complete genome sequence of Streptomyces cyanogenus S136, producer of anticancer angucycline landomycin A.</title>
        <authorList>
            <person name="Hrab P."/>
            <person name="Ruckert C."/>
            <person name="Busche T."/>
            <person name="Ostash I."/>
            <person name="Kalinowski J."/>
            <person name="Fedorenko V."/>
            <person name="Yushchuk O."/>
            <person name="Ostash B."/>
        </authorList>
    </citation>
    <scope>NUCLEOTIDE SEQUENCE [LARGE SCALE GENOMIC DNA]</scope>
    <source>
        <strain evidence="1 2">S136</strain>
    </source>
</reference>